<reference evidence="2 3" key="1">
    <citation type="submission" date="2024-02" db="EMBL/GenBank/DDBJ databases">
        <authorList>
            <person name="Chen Y."/>
            <person name="Shah S."/>
            <person name="Dougan E. K."/>
            <person name="Thang M."/>
            <person name="Chan C."/>
        </authorList>
    </citation>
    <scope>NUCLEOTIDE SEQUENCE [LARGE SCALE GENOMIC DNA]</scope>
</reference>
<feature type="region of interest" description="Disordered" evidence="1">
    <location>
        <begin position="299"/>
        <end position="332"/>
    </location>
</feature>
<feature type="compositionally biased region" description="Basic and acidic residues" evidence="1">
    <location>
        <begin position="39"/>
        <end position="48"/>
    </location>
</feature>
<feature type="compositionally biased region" description="Basic and acidic residues" evidence="1">
    <location>
        <begin position="148"/>
        <end position="157"/>
    </location>
</feature>
<name>A0ABP0PTN0_9DINO</name>
<keyword evidence="3" id="KW-1185">Reference proteome</keyword>
<feature type="region of interest" description="Disordered" evidence="1">
    <location>
        <begin position="1"/>
        <end position="49"/>
    </location>
</feature>
<protein>
    <submittedName>
        <fullName evidence="2">Uncharacterized protein</fullName>
    </submittedName>
</protein>
<gene>
    <name evidence="2" type="ORF">CCMP2556_LOCUS38589</name>
</gene>
<feature type="compositionally biased region" description="Basic and acidic residues" evidence="1">
    <location>
        <begin position="309"/>
        <end position="327"/>
    </location>
</feature>
<organism evidence="2 3">
    <name type="scientific">Durusdinium trenchii</name>
    <dbReference type="NCBI Taxonomy" id="1381693"/>
    <lineage>
        <taxon>Eukaryota</taxon>
        <taxon>Sar</taxon>
        <taxon>Alveolata</taxon>
        <taxon>Dinophyceae</taxon>
        <taxon>Suessiales</taxon>
        <taxon>Symbiodiniaceae</taxon>
        <taxon>Durusdinium</taxon>
    </lineage>
</organism>
<sequence>MDSYTDFLRPYQQSKGRCHGRTKYTGTTGGKQQKKGNRKKEDARDGKAKGKNVFLVGYDGKMVEVDDQPGSSWQSSQSTSQEAQMQTENRRLKEAMRFMLDKVAPTDAEKAEIPEEVKELVKIDPRESIRLRQKELNEERKKINKLDKAKDTMDKKSKNFQSWKETVESGIRKEEKRHSSELAEISAEIKSLERQRDGVDPIQVDSEGEEEGDESQLQVKNQRLQKELAELRSDMQNVMAYTMQQDQKNAQMMEQLQSQLMSLVSVVQGSVLTTPPPANSPNQEVKGRKKTLGTILQEEQAEGRALTKVKQEESRERSRTPDIDRRAAKQPKIAQEFESQQLKTELARYPEECQMAVLQTIHQDPEAYVTWEAVSNLIVATHTQMLNACVEAELNKDMVDMEGQQRLTEHLPIQAHPVLRPFGKSQMKTKKVGDGPYTPPGLRHQSIVATPDGGKMSTMERMS</sequence>
<proteinExistence type="predicted"/>
<feature type="compositionally biased region" description="Basic and acidic residues" evidence="1">
    <location>
        <begin position="190"/>
        <end position="199"/>
    </location>
</feature>
<feature type="region of interest" description="Disordered" evidence="1">
    <location>
        <begin position="148"/>
        <end position="220"/>
    </location>
</feature>
<feature type="compositionally biased region" description="Basic and acidic residues" evidence="1">
    <location>
        <begin position="165"/>
        <end position="181"/>
    </location>
</feature>
<evidence type="ECO:0000256" key="1">
    <source>
        <dbReference type="SAM" id="MobiDB-lite"/>
    </source>
</evidence>
<evidence type="ECO:0000313" key="3">
    <source>
        <dbReference type="Proteomes" id="UP001642484"/>
    </source>
</evidence>
<evidence type="ECO:0000313" key="2">
    <source>
        <dbReference type="EMBL" id="CAK9078304.1"/>
    </source>
</evidence>
<dbReference type="Proteomes" id="UP001642484">
    <property type="component" value="Unassembled WGS sequence"/>
</dbReference>
<feature type="region of interest" description="Disordered" evidence="1">
    <location>
        <begin position="425"/>
        <end position="463"/>
    </location>
</feature>
<accession>A0ABP0PTN0</accession>
<dbReference type="EMBL" id="CAXAMN010023539">
    <property type="protein sequence ID" value="CAK9078304.1"/>
    <property type="molecule type" value="Genomic_DNA"/>
</dbReference>
<comment type="caution">
    <text evidence="2">The sequence shown here is derived from an EMBL/GenBank/DDBJ whole genome shotgun (WGS) entry which is preliminary data.</text>
</comment>
<feature type="region of interest" description="Disordered" evidence="1">
    <location>
        <begin position="63"/>
        <end position="87"/>
    </location>
</feature>
<feature type="compositionally biased region" description="Low complexity" evidence="1">
    <location>
        <begin position="68"/>
        <end position="86"/>
    </location>
</feature>